<dbReference type="AlphaFoldDB" id="A0A6A5XRG7"/>
<evidence type="ECO:0000313" key="2">
    <source>
        <dbReference type="Proteomes" id="UP000799778"/>
    </source>
</evidence>
<name>A0A6A5XRG7_9PLEO</name>
<evidence type="ECO:0000313" key="1">
    <source>
        <dbReference type="EMBL" id="KAF2014894.1"/>
    </source>
</evidence>
<accession>A0A6A5XRG7</accession>
<dbReference type="EMBL" id="ML978070">
    <property type="protein sequence ID" value="KAF2014894.1"/>
    <property type="molecule type" value="Genomic_DNA"/>
</dbReference>
<organism evidence="1 2">
    <name type="scientific">Aaosphaeria arxii CBS 175.79</name>
    <dbReference type="NCBI Taxonomy" id="1450172"/>
    <lineage>
        <taxon>Eukaryota</taxon>
        <taxon>Fungi</taxon>
        <taxon>Dikarya</taxon>
        <taxon>Ascomycota</taxon>
        <taxon>Pezizomycotina</taxon>
        <taxon>Dothideomycetes</taxon>
        <taxon>Pleosporomycetidae</taxon>
        <taxon>Pleosporales</taxon>
        <taxon>Pleosporales incertae sedis</taxon>
        <taxon>Aaosphaeria</taxon>
    </lineage>
</organism>
<dbReference type="Proteomes" id="UP000799778">
    <property type="component" value="Unassembled WGS sequence"/>
</dbReference>
<proteinExistence type="predicted"/>
<dbReference type="GeneID" id="54283395"/>
<protein>
    <submittedName>
        <fullName evidence="1">Uncharacterized protein</fullName>
    </submittedName>
</protein>
<keyword evidence="2" id="KW-1185">Reference proteome</keyword>
<sequence>MYYQDYLKRNQACTQASNKAGKQGTIGSGARDTVQDGMDRYACMSEKGKEKKEEKANSQKLKGRLIEDPCQLQEAEMENERSALAQLRQRTTINGMRELVSESLPSIHSTAWVYDDGGTGGHWEQQQIQLNRHSARETAHDPVHPTLVMTSL</sequence>
<gene>
    <name evidence="1" type="ORF">BU24DRAFT_410594</name>
</gene>
<reference evidence="1" key="1">
    <citation type="journal article" date="2020" name="Stud. Mycol.">
        <title>101 Dothideomycetes genomes: a test case for predicting lifestyles and emergence of pathogens.</title>
        <authorList>
            <person name="Haridas S."/>
            <person name="Albert R."/>
            <person name="Binder M."/>
            <person name="Bloem J."/>
            <person name="Labutti K."/>
            <person name="Salamov A."/>
            <person name="Andreopoulos B."/>
            <person name="Baker S."/>
            <person name="Barry K."/>
            <person name="Bills G."/>
            <person name="Bluhm B."/>
            <person name="Cannon C."/>
            <person name="Castanera R."/>
            <person name="Culley D."/>
            <person name="Daum C."/>
            <person name="Ezra D."/>
            <person name="Gonzalez J."/>
            <person name="Henrissat B."/>
            <person name="Kuo A."/>
            <person name="Liang C."/>
            <person name="Lipzen A."/>
            <person name="Lutzoni F."/>
            <person name="Magnuson J."/>
            <person name="Mondo S."/>
            <person name="Nolan M."/>
            <person name="Ohm R."/>
            <person name="Pangilinan J."/>
            <person name="Park H.-J."/>
            <person name="Ramirez L."/>
            <person name="Alfaro M."/>
            <person name="Sun H."/>
            <person name="Tritt A."/>
            <person name="Yoshinaga Y."/>
            <person name="Zwiers L.-H."/>
            <person name="Turgeon B."/>
            <person name="Goodwin S."/>
            <person name="Spatafora J."/>
            <person name="Crous P."/>
            <person name="Grigoriev I."/>
        </authorList>
    </citation>
    <scope>NUCLEOTIDE SEQUENCE</scope>
    <source>
        <strain evidence="1">CBS 175.79</strain>
    </source>
</reference>
<dbReference type="RefSeq" id="XP_033383233.1">
    <property type="nucleotide sequence ID" value="XM_033525998.1"/>
</dbReference>